<gene>
    <name evidence="1" type="ORF">HUJ06_025080</name>
</gene>
<name>A0A822XTG3_NELNU</name>
<proteinExistence type="predicted"/>
<keyword evidence="2" id="KW-1185">Reference proteome</keyword>
<accession>A0A822XTG3</accession>
<organism evidence="1 2">
    <name type="scientific">Nelumbo nucifera</name>
    <name type="common">Sacred lotus</name>
    <dbReference type="NCBI Taxonomy" id="4432"/>
    <lineage>
        <taxon>Eukaryota</taxon>
        <taxon>Viridiplantae</taxon>
        <taxon>Streptophyta</taxon>
        <taxon>Embryophyta</taxon>
        <taxon>Tracheophyta</taxon>
        <taxon>Spermatophyta</taxon>
        <taxon>Magnoliopsida</taxon>
        <taxon>Proteales</taxon>
        <taxon>Nelumbonaceae</taxon>
        <taxon>Nelumbo</taxon>
    </lineage>
</organism>
<evidence type="ECO:0000313" key="2">
    <source>
        <dbReference type="Proteomes" id="UP000607653"/>
    </source>
</evidence>
<evidence type="ECO:0000313" key="1">
    <source>
        <dbReference type="EMBL" id="DAD23617.1"/>
    </source>
</evidence>
<dbReference type="Proteomes" id="UP000607653">
    <property type="component" value="Unassembled WGS sequence"/>
</dbReference>
<dbReference type="EMBL" id="DUZY01000001">
    <property type="protein sequence ID" value="DAD23617.1"/>
    <property type="molecule type" value="Genomic_DNA"/>
</dbReference>
<comment type="caution">
    <text evidence="1">The sequence shown here is derived from an EMBL/GenBank/DDBJ whole genome shotgun (WGS) entry which is preliminary data.</text>
</comment>
<sequence length="33" mass="3610">MMMTPPLLLVSNGHLFSHQTPLSIESARVGESE</sequence>
<protein>
    <submittedName>
        <fullName evidence="1">Uncharacterized protein</fullName>
    </submittedName>
</protein>
<dbReference type="AlphaFoldDB" id="A0A822XTG3"/>
<reference evidence="1 2" key="1">
    <citation type="journal article" date="2020" name="Mol. Biol. Evol.">
        <title>Distinct Expression and Methylation Patterns for Genes with Different Fates following a Single Whole-Genome Duplication in Flowering Plants.</title>
        <authorList>
            <person name="Shi T."/>
            <person name="Rahmani R.S."/>
            <person name="Gugger P.F."/>
            <person name="Wang M."/>
            <person name="Li H."/>
            <person name="Zhang Y."/>
            <person name="Li Z."/>
            <person name="Wang Q."/>
            <person name="Van de Peer Y."/>
            <person name="Marchal K."/>
            <person name="Chen J."/>
        </authorList>
    </citation>
    <scope>NUCLEOTIDE SEQUENCE [LARGE SCALE GENOMIC DNA]</scope>
    <source>
        <tissue evidence="1">Leaf</tissue>
    </source>
</reference>